<dbReference type="InterPro" id="IPR012902">
    <property type="entry name" value="N_methyl_site"/>
</dbReference>
<keyword evidence="1" id="KW-0472">Membrane</keyword>
<dbReference type="PROSITE" id="PS00409">
    <property type="entry name" value="PROKAR_NTER_METHYL"/>
    <property type="match status" value="1"/>
</dbReference>
<dbReference type="Pfam" id="PF07963">
    <property type="entry name" value="N_methyl"/>
    <property type="match status" value="1"/>
</dbReference>
<keyword evidence="1" id="KW-1133">Transmembrane helix</keyword>
<sequence>MNMIILIPVKMKKMQGLSLIELMVATTIGLLLTSAIIGLFASSKRAHSDSMDRGIMYENGRYAISVLSNELRLTEFWGETRASDIVNSAGLNAIVSDCTGNAAGYDIGNSLWGLTTASATITTCITDAKTGTDAFVIKHVAATPTLVASLESTRTYLMANEFLGVLFDGADTPPSTVPGGDVPGGQAWEYTSTLYYIREQSGEVPALYRKKLTGNTWGASEEIANGIENMRLLYGVDTDLDGVADKYDNATAASWANVVAARVYLLMRSEKASSFSPDTKTYLLGDVTVDPSPDDNYYRLVFNTSVNLRNRKLAVLAEGS</sequence>
<evidence type="ECO:0000313" key="2">
    <source>
        <dbReference type="EMBL" id="VAW88330.1"/>
    </source>
</evidence>
<dbReference type="InterPro" id="IPR032092">
    <property type="entry name" value="PilW"/>
</dbReference>
<name>A0A3B0ZGX2_9ZZZZ</name>
<proteinExistence type="predicted"/>
<organism evidence="2">
    <name type="scientific">hydrothermal vent metagenome</name>
    <dbReference type="NCBI Taxonomy" id="652676"/>
    <lineage>
        <taxon>unclassified sequences</taxon>
        <taxon>metagenomes</taxon>
        <taxon>ecological metagenomes</taxon>
    </lineage>
</organism>
<dbReference type="AlphaFoldDB" id="A0A3B0ZGX2"/>
<dbReference type="Pfam" id="PF16074">
    <property type="entry name" value="PilW"/>
    <property type="match status" value="1"/>
</dbReference>
<evidence type="ECO:0008006" key="3">
    <source>
        <dbReference type="Google" id="ProtNLM"/>
    </source>
</evidence>
<protein>
    <recommendedName>
        <fullName evidence="3">Type IV fimbrial biogenesis protein PilW</fullName>
    </recommendedName>
</protein>
<feature type="transmembrane region" description="Helical" evidence="1">
    <location>
        <begin position="20"/>
        <end position="41"/>
    </location>
</feature>
<reference evidence="2" key="1">
    <citation type="submission" date="2018-06" db="EMBL/GenBank/DDBJ databases">
        <authorList>
            <person name="Zhirakovskaya E."/>
        </authorList>
    </citation>
    <scope>NUCLEOTIDE SEQUENCE</scope>
</reference>
<keyword evidence="1" id="KW-0812">Transmembrane</keyword>
<dbReference type="GO" id="GO:0043683">
    <property type="term" value="P:type IV pilus assembly"/>
    <property type="evidence" value="ECO:0007669"/>
    <property type="project" value="InterPro"/>
</dbReference>
<dbReference type="EMBL" id="UOFO01000143">
    <property type="protein sequence ID" value="VAW88330.1"/>
    <property type="molecule type" value="Genomic_DNA"/>
</dbReference>
<accession>A0A3B0ZGX2</accession>
<evidence type="ECO:0000256" key="1">
    <source>
        <dbReference type="SAM" id="Phobius"/>
    </source>
</evidence>
<gene>
    <name evidence="2" type="ORF">MNBD_GAMMA16-679</name>
</gene>